<gene>
    <name evidence="2" type="ORF">OCU04_000212</name>
</gene>
<protein>
    <submittedName>
        <fullName evidence="2">Uncharacterized protein</fullName>
    </submittedName>
</protein>
<organism evidence="2 3">
    <name type="scientific">Sclerotinia nivalis</name>
    <dbReference type="NCBI Taxonomy" id="352851"/>
    <lineage>
        <taxon>Eukaryota</taxon>
        <taxon>Fungi</taxon>
        <taxon>Dikarya</taxon>
        <taxon>Ascomycota</taxon>
        <taxon>Pezizomycotina</taxon>
        <taxon>Leotiomycetes</taxon>
        <taxon>Helotiales</taxon>
        <taxon>Sclerotiniaceae</taxon>
        <taxon>Sclerotinia</taxon>
    </lineage>
</organism>
<dbReference type="AlphaFoldDB" id="A0A9X0DN67"/>
<reference evidence="2" key="1">
    <citation type="submission" date="2022-11" db="EMBL/GenBank/DDBJ databases">
        <title>Genome Resource of Sclerotinia nivalis Strain SnTB1, a Plant Pathogen Isolated from American Ginseng.</title>
        <authorList>
            <person name="Fan S."/>
        </authorList>
    </citation>
    <scope>NUCLEOTIDE SEQUENCE</scope>
    <source>
        <strain evidence="2">SnTB1</strain>
    </source>
</reference>
<sequence>MRHNGNVKAALSKMSSSIPSALRNLCQELGSEPIKPIREQAYTCYIKQLLFVVKPKEQVEERHVEIAVGPSTLTTCNSSNHTTEGEATKLSLGAIERRWNGQVEEGVSRDSPPPGKEAASLTAPG</sequence>
<evidence type="ECO:0000256" key="1">
    <source>
        <dbReference type="SAM" id="MobiDB-lite"/>
    </source>
</evidence>
<proteinExistence type="predicted"/>
<keyword evidence="3" id="KW-1185">Reference proteome</keyword>
<evidence type="ECO:0000313" key="2">
    <source>
        <dbReference type="EMBL" id="KAJ8069796.1"/>
    </source>
</evidence>
<name>A0A9X0DN67_9HELO</name>
<dbReference type="Proteomes" id="UP001152300">
    <property type="component" value="Unassembled WGS sequence"/>
</dbReference>
<comment type="caution">
    <text evidence="2">The sequence shown here is derived from an EMBL/GenBank/DDBJ whole genome shotgun (WGS) entry which is preliminary data.</text>
</comment>
<feature type="region of interest" description="Disordered" evidence="1">
    <location>
        <begin position="103"/>
        <end position="125"/>
    </location>
</feature>
<evidence type="ECO:0000313" key="3">
    <source>
        <dbReference type="Proteomes" id="UP001152300"/>
    </source>
</evidence>
<accession>A0A9X0DN67</accession>
<dbReference type="EMBL" id="JAPEIS010000001">
    <property type="protein sequence ID" value="KAJ8069796.1"/>
    <property type="molecule type" value="Genomic_DNA"/>
</dbReference>